<organism evidence="1 2">
    <name type="scientific">Bernardetia litoralis (strain ATCC 23117 / DSM 6794 / NBRC 15988 / NCIMB 1366 / Fx l1 / Sio-4)</name>
    <name type="common">Flexibacter litoralis</name>
    <dbReference type="NCBI Taxonomy" id="880071"/>
    <lineage>
        <taxon>Bacteria</taxon>
        <taxon>Pseudomonadati</taxon>
        <taxon>Bacteroidota</taxon>
        <taxon>Cytophagia</taxon>
        <taxon>Cytophagales</taxon>
        <taxon>Bernardetiaceae</taxon>
        <taxon>Bernardetia</taxon>
    </lineage>
</organism>
<dbReference type="HOGENOM" id="CLU_2665728_0_0_10"/>
<accession>I4ALQ6</accession>
<dbReference type="RefSeq" id="WP_014798328.1">
    <property type="nucleotide sequence ID" value="NC_018018.1"/>
</dbReference>
<dbReference type="Proteomes" id="UP000006054">
    <property type="component" value="Chromosome"/>
</dbReference>
<gene>
    <name evidence="1" type="ordered locus">Fleli_2526</name>
</gene>
<dbReference type="PROSITE" id="PS51257">
    <property type="entry name" value="PROKAR_LIPOPROTEIN"/>
    <property type="match status" value="1"/>
</dbReference>
<dbReference type="AlphaFoldDB" id="I4ALQ6"/>
<evidence type="ECO:0008006" key="3">
    <source>
        <dbReference type="Google" id="ProtNLM"/>
    </source>
</evidence>
<sequence length="75" mass="8685" precursor="true">MKKNYFIYLSIILSIFLFSSCGKSREEKINDAFLEDSLQYEQTELLKQSNKKEVEIDTAMNNPNSKDPATPVFDD</sequence>
<reference evidence="2" key="1">
    <citation type="submission" date="2012-06" db="EMBL/GenBank/DDBJ databases">
        <title>The complete genome of Flexibacter litoralis DSM 6794.</title>
        <authorList>
            <person name="Lucas S."/>
            <person name="Copeland A."/>
            <person name="Lapidus A."/>
            <person name="Glavina del Rio T."/>
            <person name="Dalin E."/>
            <person name="Tice H."/>
            <person name="Bruce D."/>
            <person name="Goodwin L."/>
            <person name="Pitluck S."/>
            <person name="Peters L."/>
            <person name="Ovchinnikova G."/>
            <person name="Lu M."/>
            <person name="Kyrpides N."/>
            <person name="Mavromatis K."/>
            <person name="Ivanova N."/>
            <person name="Brettin T."/>
            <person name="Detter J.C."/>
            <person name="Han C."/>
            <person name="Larimer F."/>
            <person name="Land M."/>
            <person name="Hauser L."/>
            <person name="Markowitz V."/>
            <person name="Cheng J.-F."/>
            <person name="Hugenholtz P."/>
            <person name="Woyke T."/>
            <person name="Wu D."/>
            <person name="Spring S."/>
            <person name="Lang E."/>
            <person name="Kopitz M."/>
            <person name="Brambilla E."/>
            <person name="Klenk H.-P."/>
            <person name="Eisen J.A."/>
        </authorList>
    </citation>
    <scope>NUCLEOTIDE SEQUENCE [LARGE SCALE GENOMIC DNA]</scope>
    <source>
        <strain evidence="2">ATCC 23117 / DSM 6794 / NBRC 15988 / NCIMB 1366 / Sio-4</strain>
    </source>
</reference>
<evidence type="ECO:0000313" key="1">
    <source>
        <dbReference type="EMBL" id="AFM04891.1"/>
    </source>
</evidence>
<dbReference type="KEGG" id="fli:Fleli_2526"/>
<proteinExistence type="predicted"/>
<protein>
    <recommendedName>
        <fullName evidence="3">Lipoprotein</fullName>
    </recommendedName>
</protein>
<dbReference type="EMBL" id="CP003345">
    <property type="protein sequence ID" value="AFM04891.1"/>
    <property type="molecule type" value="Genomic_DNA"/>
</dbReference>
<evidence type="ECO:0000313" key="2">
    <source>
        <dbReference type="Proteomes" id="UP000006054"/>
    </source>
</evidence>
<keyword evidence="2" id="KW-1185">Reference proteome</keyword>
<name>I4ALQ6_BERLS</name>